<dbReference type="InParanoid" id="H2AX54"/>
<name>H2AX54_KAZAF</name>
<evidence type="ECO:0000313" key="2">
    <source>
        <dbReference type="EMBL" id="CCF58954.1"/>
    </source>
</evidence>
<keyword evidence="3" id="KW-1185">Reference proteome</keyword>
<evidence type="ECO:0000313" key="3">
    <source>
        <dbReference type="Proteomes" id="UP000005220"/>
    </source>
</evidence>
<dbReference type="RefSeq" id="XP_003958089.1">
    <property type="nucleotide sequence ID" value="XM_003958040.1"/>
</dbReference>
<organism evidence="2 3">
    <name type="scientific">Kazachstania africana (strain ATCC 22294 / BCRC 22015 / CBS 2517 / CECT 1963 / NBRC 1671 / NRRL Y-8276)</name>
    <name type="common">Yeast</name>
    <name type="synonym">Kluyveromyces africanus</name>
    <dbReference type="NCBI Taxonomy" id="1071382"/>
    <lineage>
        <taxon>Eukaryota</taxon>
        <taxon>Fungi</taxon>
        <taxon>Dikarya</taxon>
        <taxon>Ascomycota</taxon>
        <taxon>Saccharomycotina</taxon>
        <taxon>Saccharomycetes</taxon>
        <taxon>Saccharomycetales</taxon>
        <taxon>Saccharomycetaceae</taxon>
        <taxon>Kazachstania</taxon>
    </lineage>
</organism>
<dbReference type="Pfam" id="PF17366">
    <property type="entry name" value="AGA2"/>
    <property type="match status" value="1"/>
</dbReference>
<dbReference type="AlphaFoldDB" id="H2AX54"/>
<dbReference type="InterPro" id="IPR014404">
    <property type="entry name" value="Aga2"/>
</dbReference>
<keyword evidence="1" id="KW-0732">Signal</keyword>
<dbReference type="KEGG" id="kaf:KAFR_0F03580"/>
<dbReference type="GO" id="GO:0009277">
    <property type="term" value="C:fungal-type cell wall"/>
    <property type="evidence" value="ECO:0007669"/>
    <property type="project" value="EnsemblFungi"/>
</dbReference>
<dbReference type="FunCoup" id="H2AX54">
    <property type="interactions" value="86"/>
</dbReference>
<dbReference type="GO" id="GO:0000752">
    <property type="term" value="P:agglutination involved in conjugation with cellular fusion"/>
    <property type="evidence" value="ECO:0007669"/>
    <property type="project" value="EnsemblFungi"/>
</dbReference>
<dbReference type="OrthoDB" id="4069335at2759"/>
<dbReference type="GeneID" id="13884422"/>
<dbReference type="HOGENOM" id="CLU_189322_0_0_1"/>
<gene>
    <name evidence="2" type="primary">KAFR0F03580</name>
    <name evidence="2" type="ORF">KAFR_0F03580</name>
</gene>
<dbReference type="STRING" id="1071382.H2AX54"/>
<dbReference type="GO" id="GO:0050839">
    <property type="term" value="F:cell adhesion molecule binding"/>
    <property type="evidence" value="ECO:0007669"/>
    <property type="project" value="EnsemblFungi"/>
</dbReference>
<sequence>MQVLNFFLTILSSISITFAADISVSCETVPSASLESTPYSVATKNAVANGESVVAILNYYRSVTYVSNCDNTTPTTTPVPTVTEILY</sequence>
<evidence type="ECO:0000256" key="1">
    <source>
        <dbReference type="SAM" id="SignalP"/>
    </source>
</evidence>
<accession>H2AX54</accession>
<feature type="signal peptide" evidence="1">
    <location>
        <begin position="1"/>
        <end position="19"/>
    </location>
</feature>
<dbReference type="EMBL" id="HE650826">
    <property type="protein sequence ID" value="CCF58954.1"/>
    <property type="molecule type" value="Genomic_DNA"/>
</dbReference>
<feature type="chain" id="PRO_5003559727" evidence="1">
    <location>
        <begin position="20"/>
        <end position="87"/>
    </location>
</feature>
<dbReference type="eggNOG" id="ENOG502SCZQ">
    <property type="taxonomic scope" value="Eukaryota"/>
</dbReference>
<reference evidence="2 3" key="1">
    <citation type="journal article" date="2011" name="Proc. Natl. Acad. Sci. U.S.A.">
        <title>Evolutionary erosion of yeast sex chromosomes by mating-type switching accidents.</title>
        <authorList>
            <person name="Gordon J.L."/>
            <person name="Armisen D."/>
            <person name="Proux-Wera E."/>
            <person name="Oheigeartaigh S.S."/>
            <person name="Byrne K.P."/>
            <person name="Wolfe K.H."/>
        </authorList>
    </citation>
    <scope>NUCLEOTIDE SEQUENCE [LARGE SCALE GENOMIC DNA]</scope>
    <source>
        <strain evidence="3">ATCC 22294 / BCRC 22015 / CBS 2517 / CECT 1963 / NBRC 1671 / NRRL Y-8276</strain>
    </source>
</reference>
<protein>
    <submittedName>
        <fullName evidence="2">Uncharacterized protein</fullName>
    </submittedName>
</protein>
<dbReference type="Proteomes" id="UP000005220">
    <property type="component" value="Chromosome 6"/>
</dbReference>
<proteinExistence type="predicted"/>